<name>A0A024JQT6_9MYCO</name>
<dbReference type="Gene3D" id="1.10.357.10">
    <property type="entry name" value="Tetracycline Repressor, domain 2"/>
    <property type="match status" value="1"/>
</dbReference>
<evidence type="ECO:0000313" key="6">
    <source>
        <dbReference type="Proteomes" id="UP000193710"/>
    </source>
</evidence>
<gene>
    <name evidence="5" type="ORF">AWC29_29535</name>
    <name evidence="4" type="ORF">BN973_00531</name>
</gene>
<reference evidence="5 6" key="3">
    <citation type="submission" date="2016-01" db="EMBL/GenBank/DDBJ databases">
        <title>The new phylogeny of the genus Mycobacterium.</title>
        <authorList>
            <person name="Tarcisio F."/>
            <person name="Conor M."/>
            <person name="Antonella G."/>
            <person name="Elisabetta G."/>
            <person name="Giulia F.S."/>
            <person name="Sara T."/>
            <person name="Anna F."/>
            <person name="Clotilde B."/>
            <person name="Roberto B."/>
            <person name="Veronica D.S."/>
            <person name="Fabio R."/>
            <person name="Monica P."/>
            <person name="Olivier J."/>
            <person name="Enrico T."/>
            <person name="Nicola S."/>
        </authorList>
    </citation>
    <scope>NUCLEOTIDE SEQUENCE [LARGE SCALE GENOMIC DNA]</scope>
    <source>
        <strain evidence="5 6">DSM 44626</strain>
    </source>
</reference>
<dbReference type="Proteomes" id="UP000193710">
    <property type="component" value="Unassembled WGS sequence"/>
</dbReference>
<dbReference type="RefSeq" id="WP_036465697.1">
    <property type="nucleotide sequence ID" value="NZ_HG964446.1"/>
</dbReference>
<keyword evidence="1 2" id="KW-0238">DNA-binding</keyword>
<dbReference type="eggNOG" id="COG1309">
    <property type="taxonomic scope" value="Bacteria"/>
</dbReference>
<dbReference type="SUPFAM" id="SSF46689">
    <property type="entry name" value="Homeodomain-like"/>
    <property type="match status" value="1"/>
</dbReference>
<dbReference type="HOGENOM" id="CLU_069356_39_3_11"/>
<feature type="DNA-binding region" description="H-T-H motif" evidence="2">
    <location>
        <begin position="33"/>
        <end position="52"/>
    </location>
</feature>
<keyword evidence="6" id="KW-1185">Reference proteome</keyword>
<dbReference type="OrthoDB" id="4537420at2"/>
<reference evidence="4" key="2">
    <citation type="submission" date="2014-04" db="EMBL/GenBank/DDBJ databases">
        <authorList>
            <person name="Urmite Genomes U."/>
        </authorList>
    </citation>
    <scope>NUCLEOTIDE SEQUENCE</scope>
    <source>
        <strain evidence="4">DSM 44626</strain>
    </source>
</reference>
<evidence type="ECO:0000256" key="1">
    <source>
        <dbReference type="ARBA" id="ARBA00023125"/>
    </source>
</evidence>
<evidence type="ECO:0000259" key="3">
    <source>
        <dbReference type="PROSITE" id="PS50977"/>
    </source>
</evidence>
<dbReference type="STRING" id="47839.BN973_00531"/>
<sequence length="200" mass="21389">MPVDAARDTRQVPNALLAAASDTLRQLGPRRFSLTAVAEAAGVSRGTVHNLLGTRDNAIATALNQLAAGFIETMAVEVAKEATLAEQAAAVAVLICAHRQRSQSMPRGLDRGILVLLLDHGGDELMRRSIELWKPLVKAAQRTGEVGPSVDAARASEWIVRMLFSFELIPPIAVNLDNPRAVRRYVCDHIVAGLAGADRG</sequence>
<dbReference type="InterPro" id="IPR009057">
    <property type="entry name" value="Homeodomain-like_sf"/>
</dbReference>
<reference evidence="4" key="1">
    <citation type="journal article" date="2014" name="Genome Announc.">
        <title>Draft Genome Sequence of Mycobacterium triplex DSM 44626.</title>
        <authorList>
            <person name="Sassi M."/>
            <person name="Croce O."/>
            <person name="Robert C."/>
            <person name="Raoult D."/>
            <person name="Drancourt M."/>
        </authorList>
    </citation>
    <scope>NUCLEOTIDE SEQUENCE [LARGE SCALE GENOMIC DNA]</scope>
    <source>
        <strain evidence="4">DSM 44626</strain>
    </source>
</reference>
<dbReference type="PROSITE" id="PS50977">
    <property type="entry name" value="HTH_TETR_2"/>
    <property type="match status" value="1"/>
</dbReference>
<organism evidence="4">
    <name type="scientific">Mycobacterium triplex</name>
    <dbReference type="NCBI Taxonomy" id="47839"/>
    <lineage>
        <taxon>Bacteria</taxon>
        <taxon>Bacillati</taxon>
        <taxon>Actinomycetota</taxon>
        <taxon>Actinomycetes</taxon>
        <taxon>Mycobacteriales</taxon>
        <taxon>Mycobacteriaceae</taxon>
        <taxon>Mycobacterium</taxon>
        <taxon>Mycobacterium simiae complex</taxon>
    </lineage>
</organism>
<evidence type="ECO:0000313" key="4">
    <source>
        <dbReference type="EMBL" id="CDO86190.1"/>
    </source>
</evidence>
<feature type="domain" description="HTH tetR-type" evidence="3">
    <location>
        <begin position="10"/>
        <end position="70"/>
    </location>
</feature>
<accession>A0A024JQT6</accession>
<evidence type="ECO:0000256" key="2">
    <source>
        <dbReference type="PROSITE-ProRule" id="PRU00335"/>
    </source>
</evidence>
<dbReference type="EMBL" id="LQPY01000042">
    <property type="protein sequence ID" value="ORW99123.1"/>
    <property type="molecule type" value="Genomic_DNA"/>
</dbReference>
<protein>
    <submittedName>
        <fullName evidence="4">Transcriptional regulator</fullName>
    </submittedName>
</protein>
<dbReference type="InterPro" id="IPR001647">
    <property type="entry name" value="HTH_TetR"/>
</dbReference>
<dbReference type="EMBL" id="HG964446">
    <property type="protein sequence ID" value="CDO86190.1"/>
    <property type="molecule type" value="Genomic_DNA"/>
</dbReference>
<dbReference type="Proteomes" id="UP000028880">
    <property type="component" value="Unassembled WGS sequence"/>
</dbReference>
<evidence type="ECO:0000313" key="5">
    <source>
        <dbReference type="EMBL" id="ORW99123.1"/>
    </source>
</evidence>
<dbReference type="AlphaFoldDB" id="A0A024JQT6"/>
<proteinExistence type="predicted"/>
<dbReference type="GO" id="GO:0003677">
    <property type="term" value="F:DNA binding"/>
    <property type="evidence" value="ECO:0007669"/>
    <property type="project" value="UniProtKB-UniRule"/>
</dbReference>